<dbReference type="PANTHER" id="PTHR11089">
    <property type="entry name" value="GTP-BINDING PROTEIN-RELATED"/>
    <property type="match status" value="1"/>
</dbReference>
<keyword evidence="9" id="KW-1185">Reference proteome</keyword>
<dbReference type="Gene3D" id="3.40.50.300">
    <property type="entry name" value="P-loop containing nucleotide triphosphate hydrolases"/>
    <property type="match status" value="1"/>
</dbReference>
<evidence type="ECO:0000256" key="2">
    <source>
        <dbReference type="ARBA" id="ARBA00022741"/>
    </source>
</evidence>
<reference evidence="8 9" key="1">
    <citation type="submission" date="2019-02" db="EMBL/GenBank/DDBJ databases">
        <title>Genome sequencing of the rare red list fungi Phellinidium pouzarii.</title>
        <authorList>
            <person name="Buettner E."/>
            <person name="Kellner H."/>
        </authorList>
    </citation>
    <scope>NUCLEOTIDE SEQUENCE [LARGE SCALE GENOMIC DNA]</scope>
    <source>
        <strain evidence="8 9">DSM 108285</strain>
    </source>
</reference>
<proteinExistence type="predicted"/>
<evidence type="ECO:0000259" key="7">
    <source>
        <dbReference type="PROSITE" id="PS51721"/>
    </source>
</evidence>
<organism evidence="8 9">
    <name type="scientific">Phellinidium pouzarii</name>
    <dbReference type="NCBI Taxonomy" id="167371"/>
    <lineage>
        <taxon>Eukaryota</taxon>
        <taxon>Fungi</taxon>
        <taxon>Dikarya</taxon>
        <taxon>Basidiomycota</taxon>
        <taxon>Agaricomycotina</taxon>
        <taxon>Agaricomycetes</taxon>
        <taxon>Hymenochaetales</taxon>
        <taxon>Hymenochaetaceae</taxon>
        <taxon>Phellinidium</taxon>
    </lineage>
</organism>
<dbReference type="Pfam" id="PF01926">
    <property type="entry name" value="MMR_HSR1"/>
    <property type="match status" value="1"/>
</dbReference>
<dbReference type="PANTHER" id="PTHR11089:SF30">
    <property type="entry name" value="GUANINE NUCLEOTIDE-BINDING PROTEIN-LIKE 3 HOMOLOG"/>
    <property type="match status" value="1"/>
</dbReference>
<feature type="domain" description="CP-type G" evidence="7">
    <location>
        <begin position="47"/>
        <end position="214"/>
    </location>
</feature>
<dbReference type="EMBL" id="SGPK01000061">
    <property type="protein sequence ID" value="THH09505.1"/>
    <property type="molecule type" value="Genomic_DNA"/>
</dbReference>
<comment type="caution">
    <text evidence="8">The sequence shown here is derived from an EMBL/GenBank/DDBJ whole genome shotgun (WGS) entry which is preliminary data.</text>
</comment>
<accession>A0A4S4LD28</accession>
<dbReference type="InterPro" id="IPR023179">
    <property type="entry name" value="GTP-bd_ortho_bundle_sf"/>
</dbReference>
<dbReference type="CDD" id="cd04178">
    <property type="entry name" value="Nucleostemin_like"/>
    <property type="match status" value="1"/>
</dbReference>
<evidence type="ECO:0000256" key="4">
    <source>
        <dbReference type="ARBA" id="ARBA00023134"/>
    </source>
</evidence>
<dbReference type="SUPFAM" id="SSF52540">
    <property type="entry name" value="P-loop containing nucleoside triphosphate hydrolases"/>
    <property type="match status" value="1"/>
</dbReference>
<keyword evidence="4" id="KW-0342">GTP-binding</keyword>
<evidence type="ECO:0000256" key="6">
    <source>
        <dbReference type="SAM" id="MobiDB-lite"/>
    </source>
</evidence>
<sequence length="518" mass="55660">MASEPTLSSLAALAEASEASGKLYDETINDPSSSSTAFKAQLRRQYIRTLHKVIEESDIVVLVLDARDPEGCRSRLVEEEVRRREHEGKRLVFVLNKIDLVPRANAEAWLRYLRHTTPTLPFRSSTQHQRTNLASKTSPALLNLLKGYKRSAKAGSIAVGVVGYPNVGKSSLINTLKRAKVCAVAAEAGHTKEMQAVQVERGVRVLDSPGVVFDDDEQESSNILLRNVVRVEDMTDPIAVVEQILNKTEAAKLQNIYNLPEFSSILDFLTKLALTSGRLHKGGTPDVLGAARQVIQDWNAQRIPYFSVPPAIHPSNVPATVSAATSAKYGLGDGGAGVAPGAENVGSAQIVTEMAPAFDIGGLFSQADAGAFDYEMDDGDREQLQLPADDVVEMESDDLTPSVPRKRSRSPSPEPTIITPLSTNADAGTPPSKRQKRMREAPSYDTAAHVRAVKNIAVQNPHGRQALKRDAKRARKAERKAARAAAGGDGGGGMEVDDEGGSVGLAFTFMAGLDGVTL</sequence>
<evidence type="ECO:0000256" key="5">
    <source>
        <dbReference type="ARBA" id="ARBA00023242"/>
    </source>
</evidence>
<dbReference type="PROSITE" id="PS51721">
    <property type="entry name" value="G_CP"/>
    <property type="match status" value="1"/>
</dbReference>
<keyword evidence="2" id="KW-0547">Nucleotide-binding</keyword>
<protein>
    <recommendedName>
        <fullName evidence="7">CP-type G domain-containing protein</fullName>
    </recommendedName>
</protein>
<dbReference type="InterPro" id="IPR006073">
    <property type="entry name" value="GTP-bd"/>
</dbReference>
<evidence type="ECO:0000313" key="8">
    <source>
        <dbReference type="EMBL" id="THH09505.1"/>
    </source>
</evidence>
<dbReference type="GO" id="GO:0005525">
    <property type="term" value="F:GTP binding"/>
    <property type="evidence" value="ECO:0007669"/>
    <property type="project" value="UniProtKB-KW"/>
</dbReference>
<dbReference type="InterPro" id="IPR027417">
    <property type="entry name" value="P-loop_NTPase"/>
</dbReference>
<dbReference type="PRINTS" id="PR00326">
    <property type="entry name" value="GTP1OBG"/>
</dbReference>
<dbReference type="GO" id="GO:0005730">
    <property type="term" value="C:nucleolus"/>
    <property type="evidence" value="ECO:0007669"/>
    <property type="project" value="TreeGrafter"/>
</dbReference>
<keyword evidence="5" id="KW-0539">Nucleus</keyword>
<dbReference type="FunFam" id="1.10.1580.10:FF:000002">
    <property type="entry name" value="Guanine nucleotide-binding protein-like 3 (nucleolar)-like"/>
    <property type="match status" value="1"/>
</dbReference>
<dbReference type="OrthoDB" id="444945at2759"/>
<evidence type="ECO:0000256" key="3">
    <source>
        <dbReference type="ARBA" id="ARBA00023054"/>
    </source>
</evidence>
<dbReference type="AlphaFoldDB" id="A0A4S4LD28"/>
<evidence type="ECO:0000256" key="1">
    <source>
        <dbReference type="ARBA" id="ARBA00004123"/>
    </source>
</evidence>
<name>A0A4S4LD28_9AGAM</name>
<dbReference type="Proteomes" id="UP000308199">
    <property type="component" value="Unassembled WGS sequence"/>
</dbReference>
<feature type="region of interest" description="Disordered" evidence="6">
    <location>
        <begin position="387"/>
        <end position="495"/>
    </location>
</feature>
<dbReference type="Gene3D" id="1.10.1580.10">
    <property type="match status" value="1"/>
</dbReference>
<dbReference type="InterPro" id="IPR030378">
    <property type="entry name" value="G_CP_dom"/>
</dbReference>
<keyword evidence="3" id="KW-0175">Coiled coil</keyword>
<dbReference type="InterPro" id="IPR050755">
    <property type="entry name" value="TRAFAC_YlqF/YawG_RiboMat"/>
</dbReference>
<evidence type="ECO:0000313" key="9">
    <source>
        <dbReference type="Proteomes" id="UP000308199"/>
    </source>
</evidence>
<gene>
    <name evidence="8" type="ORF">EW145_g1975</name>
</gene>
<comment type="subcellular location">
    <subcellularLocation>
        <location evidence="1">Nucleus</location>
    </subcellularLocation>
</comment>